<dbReference type="OrthoDB" id="5989213at2759"/>
<proteinExistence type="predicted"/>
<dbReference type="AlphaFoldDB" id="A0A0J7L6S6"/>
<gene>
    <name evidence="1" type="ORF">RF55_1266</name>
</gene>
<organism evidence="1 2">
    <name type="scientific">Lasius niger</name>
    <name type="common">Black garden ant</name>
    <dbReference type="NCBI Taxonomy" id="67767"/>
    <lineage>
        <taxon>Eukaryota</taxon>
        <taxon>Metazoa</taxon>
        <taxon>Ecdysozoa</taxon>
        <taxon>Arthropoda</taxon>
        <taxon>Hexapoda</taxon>
        <taxon>Insecta</taxon>
        <taxon>Pterygota</taxon>
        <taxon>Neoptera</taxon>
        <taxon>Endopterygota</taxon>
        <taxon>Hymenoptera</taxon>
        <taxon>Apocrita</taxon>
        <taxon>Aculeata</taxon>
        <taxon>Formicoidea</taxon>
        <taxon>Formicidae</taxon>
        <taxon>Formicinae</taxon>
        <taxon>Lasius</taxon>
        <taxon>Lasius</taxon>
    </lineage>
</organism>
<reference evidence="1 2" key="1">
    <citation type="submission" date="2015-04" db="EMBL/GenBank/DDBJ databases">
        <title>Lasius niger genome sequencing.</title>
        <authorList>
            <person name="Konorov E.A."/>
            <person name="Nikitin M.A."/>
            <person name="Kirill M.V."/>
            <person name="Chang P."/>
        </authorList>
    </citation>
    <scope>NUCLEOTIDE SEQUENCE [LARGE SCALE GENOMIC DNA]</scope>
    <source>
        <tissue evidence="1">Whole</tissue>
    </source>
</reference>
<dbReference type="PaxDb" id="67767-A0A0J7L6S6"/>
<evidence type="ECO:0000313" key="1">
    <source>
        <dbReference type="EMBL" id="KMQ98371.1"/>
    </source>
</evidence>
<dbReference type="Pfam" id="PF15348">
    <property type="entry name" value="GEMIN8"/>
    <property type="match status" value="1"/>
</dbReference>
<dbReference type="STRING" id="67767.A0A0J7L6S6"/>
<keyword evidence="2" id="KW-1185">Reference proteome</keyword>
<name>A0A0J7L6S6_LASNI</name>
<dbReference type="GO" id="GO:0000387">
    <property type="term" value="P:spliceosomal snRNP assembly"/>
    <property type="evidence" value="ECO:0007669"/>
    <property type="project" value="InterPro"/>
</dbReference>
<sequence length="243" mass="29003">MEFVATKRRKKWKKKRYLKRKRLHERIKVEVKSAKHWEVFPECINAFDEREILGTSTMQADAFWKNYAIAQEWQKRHSVTWWRSRCLALEYENEMLRNKVRSLAQHRAYPNTVITQENNHYKENNNEDAQEENCTGFNSDIEDVELNVTEDMLKFFETSERHRRQLKQKRKSKKTVHKKEDLVEGIPIIDGAESVRARKQEADLLYGDDSSKILAMETALQATTNKYKDTVNPQYWPNIPLKP</sequence>
<protein>
    <submittedName>
        <fullName evidence="1">Gem-associated protein</fullName>
    </submittedName>
</protein>
<dbReference type="EMBL" id="LBMM01000433">
    <property type="protein sequence ID" value="KMQ98371.1"/>
    <property type="molecule type" value="Genomic_DNA"/>
</dbReference>
<dbReference type="PANTHER" id="PTHR16238:SF7">
    <property type="entry name" value="GEM-ASSOCIATED PROTEIN 8"/>
    <property type="match status" value="1"/>
</dbReference>
<dbReference type="PANTHER" id="PTHR16238">
    <property type="entry name" value="GEM-ASSOCIATED PROTEIN 8"/>
    <property type="match status" value="1"/>
</dbReference>
<accession>A0A0J7L6S6</accession>
<evidence type="ECO:0000313" key="2">
    <source>
        <dbReference type="Proteomes" id="UP000036403"/>
    </source>
</evidence>
<dbReference type="Proteomes" id="UP000036403">
    <property type="component" value="Unassembled WGS sequence"/>
</dbReference>
<dbReference type="InterPro" id="IPR034754">
    <property type="entry name" value="GEMIN8"/>
</dbReference>
<comment type="caution">
    <text evidence="1">The sequence shown here is derived from an EMBL/GenBank/DDBJ whole genome shotgun (WGS) entry which is preliminary data.</text>
</comment>
<dbReference type="GO" id="GO:0032797">
    <property type="term" value="C:SMN complex"/>
    <property type="evidence" value="ECO:0007669"/>
    <property type="project" value="InterPro"/>
</dbReference>